<dbReference type="Proteomes" id="UP000615446">
    <property type="component" value="Unassembled WGS sequence"/>
</dbReference>
<protein>
    <submittedName>
        <fullName evidence="1">Uncharacterized protein</fullName>
    </submittedName>
</protein>
<dbReference type="EMBL" id="BLAL01000228">
    <property type="protein sequence ID" value="GES93513.1"/>
    <property type="molecule type" value="Genomic_DNA"/>
</dbReference>
<organism evidence="1 3">
    <name type="scientific">Rhizophagus clarus</name>
    <dbReference type="NCBI Taxonomy" id="94130"/>
    <lineage>
        <taxon>Eukaryota</taxon>
        <taxon>Fungi</taxon>
        <taxon>Fungi incertae sedis</taxon>
        <taxon>Mucoromycota</taxon>
        <taxon>Glomeromycotina</taxon>
        <taxon>Glomeromycetes</taxon>
        <taxon>Glomerales</taxon>
        <taxon>Glomeraceae</taxon>
        <taxon>Rhizophagus</taxon>
    </lineage>
</organism>
<evidence type="ECO:0000313" key="3">
    <source>
        <dbReference type="Proteomes" id="UP000247702"/>
    </source>
</evidence>
<dbReference type="OrthoDB" id="2387290at2759"/>
<gene>
    <name evidence="2" type="ORF">RCL2_002025600</name>
    <name evidence="1" type="ORF">RclHR1_00120022</name>
</gene>
<name>A0A2Z6QXS6_9GLOM</name>
<evidence type="ECO:0000313" key="1">
    <source>
        <dbReference type="EMBL" id="GBB85468.1"/>
    </source>
</evidence>
<accession>A0A2Z6QXS6</accession>
<sequence>MKKDAWLRLTTCKNNPLSEEQLGRGIHSDIEELLTREVERYFNKKNHQKIKIEVNTSSDGFSTLIQLDRFEK</sequence>
<evidence type="ECO:0000313" key="2">
    <source>
        <dbReference type="EMBL" id="GES93513.1"/>
    </source>
</evidence>
<dbReference type="Proteomes" id="UP000247702">
    <property type="component" value="Unassembled WGS sequence"/>
</dbReference>
<dbReference type="AlphaFoldDB" id="A0A2Z6QXS6"/>
<keyword evidence="3" id="KW-1185">Reference proteome</keyword>
<proteinExistence type="predicted"/>
<comment type="caution">
    <text evidence="1">The sequence shown here is derived from an EMBL/GenBank/DDBJ whole genome shotgun (WGS) entry which is preliminary data.</text>
</comment>
<reference evidence="2" key="2">
    <citation type="submission" date="2019-10" db="EMBL/GenBank/DDBJ databases">
        <title>Conservation and host-specific expression of non-tandemly repeated heterogenous ribosome RNA gene in arbuscular mycorrhizal fungi.</title>
        <authorList>
            <person name="Maeda T."/>
            <person name="Kobayashi Y."/>
            <person name="Nakagawa T."/>
            <person name="Ezawa T."/>
            <person name="Yamaguchi K."/>
            <person name="Bino T."/>
            <person name="Nishimoto Y."/>
            <person name="Shigenobu S."/>
            <person name="Kawaguchi M."/>
        </authorList>
    </citation>
    <scope>NUCLEOTIDE SEQUENCE</scope>
    <source>
        <strain evidence="2">HR1</strain>
    </source>
</reference>
<dbReference type="EMBL" id="BEXD01000224">
    <property type="protein sequence ID" value="GBB85468.1"/>
    <property type="molecule type" value="Genomic_DNA"/>
</dbReference>
<reference evidence="1 3" key="1">
    <citation type="submission" date="2017-11" db="EMBL/GenBank/DDBJ databases">
        <title>The genome of Rhizophagus clarus HR1 reveals common genetic basis of auxotrophy among arbuscular mycorrhizal fungi.</title>
        <authorList>
            <person name="Kobayashi Y."/>
        </authorList>
    </citation>
    <scope>NUCLEOTIDE SEQUENCE [LARGE SCALE GENOMIC DNA]</scope>
    <source>
        <strain evidence="1 3">HR1</strain>
    </source>
</reference>